<comment type="caution">
    <text evidence="2">The sequence shown here is derived from an EMBL/GenBank/DDBJ whole genome shotgun (WGS) entry which is preliminary data.</text>
</comment>
<evidence type="ECO:0000313" key="2">
    <source>
        <dbReference type="EMBL" id="TDE17991.1"/>
    </source>
</evidence>
<name>A0A4R5E0G5_9BACT</name>
<organism evidence="2 3">
    <name type="scientific">Dyadobacter psychrotolerans</name>
    <dbReference type="NCBI Taxonomy" id="2541721"/>
    <lineage>
        <taxon>Bacteria</taxon>
        <taxon>Pseudomonadati</taxon>
        <taxon>Bacteroidota</taxon>
        <taxon>Cytophagia</taxon>
        <taxon>Cytophagales</taxon>
        <taxon>Spirosomataceae</taxon>
        <taxon>Dyadobacter</taxon>
    </lineage>
</organism>
<evidence type="ECO:0000256" key="1">
    <source>
        <dbReference type="SAM" id="Phobius"/>
    </source>
</evidence>
<keyword evidence="3" id="KW-1185">Reference proteome</keyword>
<evidence type="ECO:0000313" key="3">
    <source>
        <dbReference type="Proteomes" id="UP000294850"/>
    </source>
</evidence>
<dbReference type="OrthoDB" id="9786534at2"/>
<keyword evidence="1" id="KW-0472">Membrane</keyword>
<dbReference type="Pfam" id="PF21900">
    <property type="entry name" value="DUF6920"/>
    <property type="match status" value="1"/>
</dbReference>
<accession>A0A4R5E0G5</accession>
<dbReference type="EMBL" id="SMFL01000001">
    <property type="protein sequence ID" value="TDE17991.1"/>
    <property type="molecule type" value="Genomic_DNA"/>
</dbReference>
<gene>
    <name evidence="2" type="ORF">E0F88_00050</name>
</gene>
<sequence>MKTIHEPLAPKNELLAKSQQHSSIIASILLLIIIIAVTAPLAGEFFLSAQFKDDVRRLYLNREKVSEKPFSYQQLDGLPVPVQKYFKHVLPEGRPAIQSVRMLQKGQFKTDIKKDWIDIEGEQYVTTQKPGFVWKGKTYMFSARDMYLKGKGKLVVDLFSFYRLQKGEGPKYDEGELLRWLGESVCYPTNLLPGDNLVWFPIDDESAQLIYYYKGISLSYNILFNSKNEIERMETQRYMADKNKEKWVNKLSSYQLRDGILVPTYIEAGWQLKDGYFPYAKFQITIIEYNKFEMF</sequence>
<feature type="transmembrane region" description="Helical" evidence="1">
    <location>
        <begin position="24"/>
        <end position="47"/>
    </location>
</feature>
<dbReference type="InterPro" id="IPR054213">
    <property type="entry name" value="DUF6920"/>
</dbReference>
<dbReference type="RefSeq" id="WP_131955464.1">
    <property type="nucleotide sequence ID" value="NZ_SMFL01000001.1"/>
</dbReference>
<dbReference type="AlphaFoldDB" id="A0A4R5E0G5"/>
<dbReference type="Proteomes" id="UP000294850">
    <property type="component" value="Unassembled WGS sequence"/>
</dbReference>
<reference evidence="2 3" key="1">
    <citation type="submission" date="2019-03" db="EMBL/GenBank/DDBJ databases">
        <title>Dyadobacter AR-3-6 sp. nov., isolated from arctic soil.</title>
        <authorList>
            <person name="Chaudhary D.K."/>
        </authorList>
    </citation>
    <scope>NUCLEOTIDE SEQUENCE [LARGE SCALE GENOMIC DNA]</scope>
    <source>
        <strain evidence="2 3">AR-3-6</strain>
    </source>
</reference>
<keyword evidence="1" id="KW-1133">Transmembrane helix</keyword>
<protein>
    <submittedName>
        <fullName evidence="2">Uncharacterized protein</fullName>
    </submittedName>
</protein>
<proteinExistence type="predicted"/>
<keyword evidence="1" id="KW-0812">Transmembrane</keyword>